<evidence type="ECO:0000313" key="2">
    <source>
        <dbReference type="EMBL" id="AQL03429.1"/>
    </source>
</evidence>
<organism evidence="2">
    <name type="scientific">Zea mays</name>
    <name type="common">Maize</name>
    <dbReference type="NCBI Taxonomy" id="4577"/>
    <lineage>
        <taxon>Eukaryota</taxon>
        <taxon>Viridiplantae</taxon>
        <taxon>Streptophyta</taxon>
        <taxon>Embryophyta</taxon>
        <taxon>Tracheophyta</taxon>
        <taxon>Spermatophyta</taxon>
        <taxon>Magnoliopsida</taxon>
        <taxon>Liliopsida</taxon>
        <taxon>Poales</taxon>
        <taxon>Poaceae</taxon>
        <taxon>PACMAD clade</taxon>
        <taxon>Panicoideae</taxon>
        <taxon>Andropogonodae</taxon>
        <taxon>Andropogoneae</taxon>
        <taxon>Tripsacinae</taxon>
        <taxon>Zea</taxon>
    </lineage>
</organism>
<dbReference type="AlphaFoldDB" id="A0A1D6NZV1"/>
<dbReference type="EnsemblPlants" id="Zm00001eb381930_T001">
    <property type="protein sequence ID" value="Zm00001eb381930_P001"/>
    <property type="gene ID" value="Zm00001eb381930"/>
</dbReference>
<reference evidence="3" key="3">
    <citation type="submission" date="2019-07" db="EMBL/GenBank/DDBJ databases">
        <authorList>
            <person name="Seetharam A."/>
            <person name="Woodhouse M."/>
            <person name="Cannon E."/>
        </authorList>
    </citation>
    <scope>NUCLEOTIDE SEQUENCE [LARGE SCALE GENOMIC DNA]</scope>
    <source>
        <strain evidence="3">cv. B73</strain>
    </source>
</reference>
<feature type="region of interest" description="Disordered" evidence="1">
    <location>
        <begin position="116"/>
        <end position="162"/>
    </location>
</feature>
<accession>A0A1D6NZV1</accession>
<evidence type="ECO:0000313" key="3">
    <source>
        <dbReference type="EnsemblPlants" id="Zm00001eb381930_P001"/>
    </source>
</evidence>
<feature type="compositionally biased region" description="Polar residues" evidence="1">
    <location>
        <begin position="144"/>
        <end position="162"/>
    </location>
</feature>
<dbReference type="PANTHER" id="PTHR47906">
    <property type="entry name" value="OSJNBB0050O03.9 PROTEIN-RELATED"/>
    <property type="match status" value="1"/>
</dbReference>
<reference evidence="4" key="1">
    <citation type="journal article" date="2009" name="Science">
        <title>The B73 maize genome: complexity, diversity, and dynamics.</title>
        <authorList>
            <person name="Schnable P.S."/>
            <person name="Ware D."/>
            <person name="Fulton R.S."/>
            <person name="Stein J.C."/>
            <person name="Wei F."/>
            <person name="Pasternak S."/>
            <person name="Liang C."/>
            <person name="Zhang J."/>
            <person name="Fulton L."/>
            <person name="Graves T.A."/>
            <person name="Minx P."/>
            <person name="Reily A.D."/>
            <person name="Courtney L."/>
            <person name="Kruchowski S.S."/>
            <person name="Tomlinson C."/>
            <person name="Strong C."/>
            <person name="Delehaunty K."/>
            <person name="Fronick C."/>
            <person name="Courtney B."/>
            <person name="Rock S.M."/>
            <person name="Belter E."/>
            <person name="Du F."/>
            <person name="Kim K."/>
            <person name="Abbott R.M."/>
            <person name="Cotton M."/>
            <person name="Levy A."/>
            <person name="Marchetto P."/>
            <person name="Ochoa K."/>
            <person name="Jackson S.M."/>
            <person name="Gillam B."/>
            <person name="Chen W."/>
            <person name="Yan L."/>
            <person name="Higginbotham J."/>
            <person name="Cardenas M."/>
            <person name="Waligorski J."/>
            <person name="Applebaum E."/>
            <person name="Phelps L."/>
            <person name="Falcone J."/>
            <person name="Kanchi K."/>
            <person name="Thane T."/>
            <person name="Scimone A."/>
            <person name="Thane N."/>
            <person name="Henke J."/>
            <person name="Wang T."/>
            <person name="Ruppert J."/>
            <person name="Shah N."/>
            <person name="Rotter K."/>
            <person name="Hodges J."/>
            <person name="Ingenthron E."/>
            <person name="Cordes M."/>
            <person name="Kohlberg S."/>
            <person name="Sgro J."/>
            <person name="Delgado B."/>
            <person name="Mead K."/>
            <person name="Chinwalla A."/>
            <person name="Leonard S."/>
            <person name="Crouse K."/>
            <person name="Collura K."/>
            <person name="Kudrna D."/>
            <person name="Currie J."/>
            <person name="He R."/>
            <person name="Angelova A."/>
            <person name="Rajasekar S."/>
            <person name="Mueller T."/>
            <person name="Lomeli R."/>
            <person name="Scara G."/>
            <person name="Ko A."/>
            <person name="Delaney K."/>
            <person name="Wissotski M."/>
            <person name="Lopez G."/>
            <person name="Campos D."/>
            <person name="Braidotti M."/>
            <person name="Ashley E."/>
            <person name="Golser W."/>
            <person name="Kim H."/>
            <person name="Lee S."/>
            <person name="Lin J."/>
            <person name="Dujmic Z."/>
            <person name="Kim W."/>
            <person name="Talag J."/>
            <person name="Zuccolo A."/>
            <person name="Fan C."/>
            <person name="Sebastian A."/>
            <person name="Kramer M."/>
            <person name="Spiegel L."/>
            <person name="Nascimento L."/>
            <person name="Zutavern T."/>
            <person name="Miller B."/>
            <person name="Ambroise C."/>
            <person name="Muller S."/>
            <person name="Spooner W."/>
            <person name="Narechania A."/>
            <person name="Ren L."/>
            <person name="Wei S."/>
            <person name="Kumari S."/>
            <person name="Faga B."/>
            <person name="Levy M.J."/>
            <person name="McMahan L."/>
            <person name="Van Buren P."/>
            <person name="Vaughn M.W."/>
            <person name="Ying K."/>
            <person name="Yeh C.-T."/>
            <person name="Emrich S.J."/>
            <person name="Jia Y."/>
            <person name="Kalyanaraman A."/>
            <person name="Hsia A.-P."/>
            <person name="Barbazuk W.B."/>
            <person name="Baucom R.S."/>
            <person name="Brutnell T.P."/>
            <person name="Carpita N.C."/>
            <person name="Chaparro C."/>
            <person name="Chia J.-M."/>
            <person name="Deragon J.-M."/>
            <person name="Estill J.C."/>
            <person name="Fu Y."/>
            <person name="Jeddeloh J.A."/>
            <person name="Han Y."/>
            <person name="Lee H."/>
            <person name="Li P."/>
            <person name="Lisch D.R."/>
            <person name="Liu S."/>
            <person name="Liu Z."/>
            <person name="Nagel D.H."/>
            <person name="McCann M.C."/>
            <person name="SanMiguel P."/>
            <person name="Myers A.M."/>
            <person name="Nettleton D."/>
            <person name="Nguyen J."/>
            <person name="Penning B.W."/>
            <person name="Ponnala L."/>
            <person name="Schneider K.L."/>
            <person name="Schwartz D.C."/>
            <person name="Sharma A."/>
            <person name="Soderlund C."/>
            <person name="Springer N.M."/>
            <person name="Sun Q."/>
            <person name="Wang H."/>
            <person name="Waterman M."/>
            <person name="Westerman R."/>
            <person name="Wolfgruber T.K."/>
            <person name="Yang L."/>
            <person name="Yu Y."/>
            <person name="Zhang L."/>
            <person name="Zhou S."/>
            <person name="Zhu Q."/>
            <person name="Bennetzen J.L."/>
            <person name="Dawe R.K."/>
            <person name="Jiang J."/>
            <person name="Jiang N."/>
            <person name="Presting G.G."/>
            <person name="Wessler S.R."/>
            <person name="Aluru S."/>
            <person name="Martienssen R.A."/>
            <person name="Clifton S.W."/>
            <person name="McCombie W.R."/>
            <person name="Wing R.A."/>
            <person name="Wilson R.K."/>
        </authorList>
    </citation>
    <scope>NUCLEOTIDE SEQUENCE [LARGE SCALE GENOMIC DNA]</scope>
    <source>
        <strain evidence="4">cv. B73</strain>
    </source>
</reference>
<dbReference type="FunCoup" id="A0A1D6NZV1">
    <property type="interactions" value="1"/>
</dbReference>
<proteinExistence type="predicted"/>
<protein>
    <submittedName>
        <fullName evidence="2">OSJNBb0050O03.9-like protein</fullName>
    </submittedName>
</protein>
<name>A0A1D6NZV1_MAIZE</name>
<dbReference type="Gramene" id="Zm00001eb381930_T001">
    <property type="protein sequence ID" value="Zm00001eb381930_P001"/>
    <property type="gene ID" value="Zm00001eb381930"/>
</dbReference>
<feature type="compositionally biased region" description="Polar residues" evidence="1">
    <location>
        <begin position="125"/>
        <end position="135"/>
    </location>
</feature>
<dbReference type="OMA" id="FKKAHLM"/>
<dbReference type="PANTHER" id="PTHR47906:SF3">
    <property type="entry name" value="EXPRESSED PROTEIN"/>
    <property type="match status" value="1"/>
</dbReference>
<gene>
    <name evidence="2" type="ORF">ZEAMMB73_Zm00001d045920</name>
</gene>
<reference evidence="2" key="2">
    <citation type="submission" date="2015-12" db="EMBL/GenBank/DDBJ databases">
        <title>Update maize B73 reference genome by single molecule sequencing technologies.</title>
        <authorList>
            <consortium name="Maize Genome Sequencing Project"/>
            <person name="Ware D."/>
        </authorList>
    </citation>
    <scope>NUCLEOTIDE SEQUENCE</scope>
    <source>
        <tissue evidence="2">Seedling</tissue>
    </source>
</reference>
<sequence>MLEWYIAVQKDKPSTFCWKQPHNLQCADDLNARFGNGVTRNQVYRHFRSLKEKWGWISHALAKSGYGFDATAKKFNIDLSEKDVTKLGTAKYNYLTRPIKFYHLLEELFANSSQGEGDLAHDQRTVNVPSGSNENEGMKEVENYQMTTEDGGNESSTIARDS</sequence>
<dbReference type="Proteomes" id="UP000007305">
    <property type="component" value="Chromosome 9"/>
</dbReference>
<reference evidence="3" key="4">
    <citation type="submission" date="2021-05" db="UniProtKB">
        <authorList>
            <consortium name="EnsemblPlants"/>
        </authorList>
    </citation>
    <scope>IDENTIFICATION</scope>
    <source>
        <strain evidence="3">cv. B73</strain>
    </source>
</reference>
<evidence type="ECO:0000256" key="1">
    <source>
        <dbReference type="SAM" id="MobiDB-lite"/>
    </source>
</evidence>
<evidence type="ECO:0000313" key="4">
    <source>
        <dbReference type="Proteomes" id="UP000007305"/>
    </source>
</evidence>
<dbReference type="EMBL" id="CM000785">
    <property type="protein sequence ID" value="AQL03429.1"/>
    <property type="molecule type" value="Genomic_DNA"/>
</dbReference>
<keyword evidence="4" id="KW-1185">Reference proteome</keyword>